<feature type="non-terminal residue" evidence="3">
    <location>
        <position position="1"/>
    </location>
</feature>
<dbReference type="EMBL" id="BTRK01000005">
    <property type="protein sequence ID" value="GMR51550.1"/>
    <property type="molecule type" value="Genomic_DNA"/>
</dbReference>
<feature type="chain" id="PRO_5044710175" evidence="1">
    <location>
        <begin position="19"/>
        <end position="339"/>
    </location>
</feature>
<evidence type="ECO:0000313" key="2">
    <source>
        <dbReference type="EMBL" id="GMR51541.1"/>
    </source>
</evidence>
<evidence type="ECO:0000313" key="4">
    <source>
        <dbReference type="Proteomes" id="UP001328107"/>
    </source>
</evidence>
<sequence>ETMWRLLVLLLSAVAIEARVSFAKSEVLDNVDLQGTNKAAFRCSAGCRIFSPTKTDQIVVIDGAGNKVATLRMLSEVNLAVERFDLPAGSYELKNVGPPNPSFVFYAVEVGAANFETEVHYLDDFLSAFFSAEATGNITLLSTSGTVSFYNFLGFSQLDSLPTIYAAGFDSADACRPVFTARSAVGLSRTAFVVNSPIATVMFDKPADGRWVLVNSDTEGKKQLTNVDSSAVYTTPGYVGCPSVGDALYSLVPPLTKIDADATLTNDTGLHIIVNGDYSIADQADALSLTINDDVMKLYGKNSISKSYDGSKVDVKLAWKKNEKAKDAFAVQIDVSSTG</sequence>
<name>A0AAN5CWE3_9BILA</name>
<comment type="caution">
    <text evidence="3">The sequence shown here is derived from an EMBL/GenBank/DDBJ whole genome shotgun (WGS) entry which is preliminary data.</text>
</comment>
<reference evidence="4" key="1">
    <citation type="submission" date="2022-10" db="EMBL/GenBank/DDBJ databases">
        <title>Genome assembly of Pristionchus species.</title>
        <authorList>
            <person name="Yoshida K."/>
            <person name="Sommer R.J."/>
        </authorList>
    </citation>
    <scope>NUCLEOTIDE SEQUENCE [LARGE SCALE GENOMIC DNA]</scope>
    <source>
        <strain evidence="2 4">RS5460</strain>
    </source>
</reference>
<keyword evidence="1" id="KW-0732">Signal</keyword>
<keyword evidence="4" id="KW-1185">Reference proteome</keyword>
<protein>
    <submittedName>
        <fullName evidence="3">Uncharacterized protein</fullName>
    </submittedName>
</protein>
<feature type="signal peptide" evidence="1">
    <location>
        <begin position="1"/>
        <end position="18"/>
    </location>
</feature>
<dbReference type="EMBL" id="BTRK01000005">
    <property type="protein sequence ID" value="GMR51541.1"/>
    <property type="molecule type" value="Genomic_DNA"/>
</dbReference>
<dbReference type="Proteomes" id="UP001328107">
    <property type="component" value="Unassembled WGS sequence"/>
</dbReference>
<proteinExistence type="predicted"/>
<evidence type="ECO:0000313" key="3">
    <source>
        <dbReference type="EMBL" id="GMR51550.1"/>
    </source>
</evidence>
<feature type="non-terminal residue" evidence="3">
    <location>
        <position position="339"/>
    </location>
</feature>
<organism evidence="3 4">
    <name type="scientific">Pristionchus mayeri</name>
    <dbReference type="NCBI Taxonomy" id="1317129"/>
    <lineage>
        <taxon>Eukaryota</taxon>
        <taxon>Metazoa</taxon>
        <taxon>Ecdysozoa</taxon>
        <taxon>Nematoda</taxon>
        <taxon>Chromadorea</taxon>
        <taxon>Rhabditida</taxon>
        <taxon>Rhabditina</taxon>
        <taxon>Diplogasteromorpha</taxon>
        <taxon>Diplogasteroidea</taxon>
        <taxon>Neodiplogasteridae</taxon>
        <taxon>Pristionchus</taxon>
    </lineage>
</organism>
<dbReference type="AlphaFoldDB" id="A0AAN5CWE3"/>
<evidence type="ECO:0000256" key="1">
    <source>
        <dbReference type="SAM" id="SignalP"/>
    </source>
</evidence>
<accession>A0AAN5CWE3</accession>
<gene>
    <name evidence="2" type="ORF">PMAYCL1PPCAC_21736</name>
    <name evidence="3" type="ORF">PMAYCL1PPCAC_21745</name>
</gene>
<reference evidence="3" key="2">
    <citation type="submission" date="2023-06" db="EMBL/GenBank/DDBJ databases">
        <title>Genome assembly of Pristionchus species.</title>
        <authorList>
            <person name="Yoshida K."/>
            <person name="Sommer R.J."/>
        </authorList>
    </citation>
    <scope>NUCLEOTIDE SEQUENCE</scope>
    <source>
        <strain evidence="3 4">RS5460</strain>
    </source>
</reference>